<dbReference type="EMBL" id="JAOTJD010000006">
    <property type="protein sequence ID" value="MFD3263316.1"/>
    <property type="molecule type" value="Genomic_DNA"/>
</dbReference>
<keyword evidence="2" id="KW-1185">Reference proteome</keyword>
<protein>
    <submittedName>
        <fullName evidence="1">Uncharacterized protein</fullName>
    </submittedName>
</protein>
<dbReference type="Proteomes" id="UP001598130">
    <property type="component" value="Unassembled WGS sequence"/>
</dbReference>
<evidence type="ECO:0000313" key="1">
    <source>
        <dbReference type="EMBL" id="MFD3263316.1"/>
    </source>
</evidence>
<sequence>MSLFKTLARDTSTASDTLVILAEVLKDRPEGMFPKELREAIVATGKTVRGVPIEVHTEEGLRALDGLLHQCLQAFTNWHLTTAAEEIPKRLYPNTLFMLFPEPCARITRAGEKLAAGPDWRRRAFIWTRLLWYHTEGHRKKLAAAAGVAGGVLTVLKLWLQWQVVEASMGAALAAAVTWTVMVMRGRG</sequence>
<accession>A0ABW6CNJ4</accession>
<name>A0ABW6CNJ4_9CAUL</name>
<evidence type="ECO:0000313" key="2">
    <source>
        <dbReference type="Proteomes" id="UP001598130"/>
    </source>
</evidence>
<organism evidence="1 2">
    <name type="scientific">Phenylobacterium ferrooxidans</name>
    <dbReference type="NCBI Taxonomy" id="2982689"/>
    <lineage>
        <taxon>Bacteria</taxon>
        <taxon>Pseudomonadati</taxon>
        <taxon>Pseudomonadota</taxon>
        <taxon>Alphaproteobacteria</taxon>
        <taxon>Caulobacterales</taxon>
        <taxon>Caulobacteraceae</taxon>
        <taxon>Phenylobacterium</taxon>
    </lineage>
</organism>
<proteinExistence type="predicted"/>
<reference evidence="1 2" key="1">
    <citation type="submission" date="2022-09" db="EMBL/GenBank/DDBJ databases">
        <title>New species of Phenylobacterium.</title>
        <authorList>
            <person name="Mieszkin S."/>
        </authorList>
    </citation>
    <scope>NUCLEOTIDE SEQUENCE [LARGE SCALE GENOMIC DNA]</scope>
    <source>
        <strain evidence="1 2">HK31-G</strain>
    </source>
</reference>
<comment type="caution">
    <text evidence="1">The sequence shown here is derived from an EMBL/GenBank/DDBJ whole genome shotgun (WGS) entry which is preliminary data.</text>
</comment>
<gene>
    <name evidence="1" type="ORF">OCL97_04955</name>
</gene>